<dbReference type="PANTHER" id="PTHR21600:SF81">
    <property type="entry name" value="21S RRNA PSEUDOURIDINE(2819) SYNTHASE"/>
    <property type="match status" value="1"/>
</dbReference>
<dbReference type="Pfam" id="PF00849">
    <property type="entry name" value="PseudoU_synth_2"/>
    <property type="match status" value="1"/>
</dbReference>
<evidence type="ECO:0000259" key="4">
    <source>
        <dbReference type="SMART" id="SM00363"/>
    </source>
</evidence>
<name>A0A845S966_9PROT</name>
<evidence type="ECO:0000256" key="2">
    <source>
        <dbReference type="ARBA" id="ARBA00023235"/>
    </source>
</evidence>
<evidence type="ECO:0000256" key="1">
    <source>
        <dbReference type="ARBA" id="ARBA00010876"/>
    </source>
</evidence>
<protein>
    <submittedName>
        <fullName evidence="5">RluA family pseudouridine synthase</fullName>
    </submittedName>
</protein>
<sequence length="309" mass="36395">MEPKHIFKIEEDFENIRLDKWFKKKVKPLPQSLIERTLRKGKILVNGKKVKSSYKIQLNDEIKIFADIDNDDKIIKKKYSYLPSKKDYDLIKSNILFENEHYFVLNKPYNLAVQSGTKTGKNIFDILKNYKETEYLTPHLVHRLDAETTGILIISKTHKSAKFFSDAFKNQTIKKSYFAVVDGTLDNKSGTLSNELTYVENNKEKIHLSITNYKVISETKDYSLLMLNPETGRKHQLRRQLSFIKHPILGEKKYTNKTLNKSKELHLMLHAYKIEFSINNKKIIHRAEPPLYFESFCNEQKLIYELNNL</sequence>
<dbReference type="Gene3D" id="3.30.2350.10">
    <property type="entry name" value="Pseudouridine synthase"/>
    <property type="match status" value="1"/>
</dbReference>
<proteinExistence type="inferred from homology"/>
<dbReference type="InterPro" id="IPR036986">
    <property type="entry name" value="S4_RNA-bd_sf"/>
</dbReference>
<dbReference type="CDD" id="cd00165">
    <property type="entry name" value="S4"/>
    <property type="match status" value="1"/>
</dbReference>
<comment type="similarity">
    <text evidence="1">Belongs to the pseudouridine synthase RluA family.</text>
</comment>
<dbReference type="InterPro" id="IPR020103">
    <property type="entry name" value="PsdUridine_synth_cat_dom_sf"/>
</dbReference>
<dbReference type="InterPro" id="IPR006145">
    <property type="entry name" value="PsdUridine_synth_RsuA/RluA"/>
</dbReference>
<dbReference type="CDD" id="cd02869">
    <property type="entry name" value="PseudoU_synth_RluA_like"/>
    <property type="match status" value="1"/>
</dbReference>
<feature type="domain" description="RNA-binding S4" evidence="4">
    <location>
        <begin position="16"/>
        <end position="80"/>
    </location>
</feature>
<dbReference type="SUPFAM" id="SSF55120">
    <property type="entry name" value="Pseudouridine synthase"/>
    <property type="match status" value="1"/>
</dbReference>
<dbReference type="GO" id="GO:0003723">
    <property type="term" value="F:RNA binding"/>
    <property type="evidence" value="ECO:0007669"/>
    <property type="project" value="UniProtKB-KW"/>
</dbReference>
<keyword evidence="3" id="KW-0694">RNA-binding</keyword>
<reference evidence="5 6" key="1">
    <citation type="submission" date="2018-10" db="EMBL/GenBank/DDBJ databases">
        <title>Iterative Subtractive Binning of Freshwater Chronoseries Metagenomes Recovers Nearly Complete Genomes from over Four Hundred Novel Species.</title>
        <authorList>
            <person name="Rodriguez-R L.M."/>
            <person name="Tsementzi D."/>
            <person name="Luo C."/>
            <person name="Konstantinidis K.T."/>
        </authorList>
    </citation>
    <scope>NUCLEOTIDE SEQUENCE [LARGE SCALE GENOMIC DNA]</scope>
    <source>
        <strain evidence="5">WB7_2B_003</strain>
    </source>
</reference>
<dbReference type="AlphaFoldDB" id="A0A845S966"/>
<dbReference type="EMBL" id="RGGN01000003">
    <property type="protein sequence ID" value="NCU62534.1"/>
    <property type="molecule type" value="Genomic_DNA"/>
</dbReference>
<organism evidence="5 6">
    <name type="scientific">Candidatus Fonsibacter lacus</name>
    <dbReference type="NCBI Taxonomy" id="2576439"/>
    <lineage>
        <taxon>Bacteria</taxon>
        <taxon>Pseudomonadati</taxon>
        <taxon>Pseudomonadota</taxon>
        <taxon>Alphaproteobacteria</taxon>
        <taxon>Candidatus Pelagibacterales</taxon>
        <taxon>Candidatus Pelagibacterales incertae sedis</taxon>
        <taxon>Candidatus Fonsibacter</taxon>
    </lineage>
</organism>
<gene>
    <name evidence="5" type="ORF">EBV78_00325</name>
</gene>
<dbReference type="GO" id="GO:0120159">
    <property type="term" value="F:rRNA pseudouridine synthase activity"/>
    <property type="evidence" value="ECO:0007669"/>
    <property type="project" value="UniProtKB-ARBA"/>
</dbReference>
<dbReference type="PANTHER" id="PTHR21600">
    <property type="entry name" value="MITOCHONDRIAL RNA PSEUDOURIDINE SYNTHASE"/>
    <property type="match status" value="1"/>
</dbReference>
<dbReference type="Pfam" id="PF01479">
    <property type="entry name" value="S4"/>
    <property type="match status" value="1"/>
</dbReference>
<dbReference type="GO" id="GO:0000455">
    <property type="term" value="P:enzyme-directed rRNA pseudouridine synthesis"/>
    <property type="evidence" value="ECO:0007669"/>
    <property type="project" value="UniProtKB-ARBA"/>
</dbReference>
<evidence type="ECO:0000313" key="5">
    <source>
        <dbReference type="EMBL" id="NCU62534.1"/>
    </source>
</evidence>
<dbReference type="SMART" id="SM00363">
    <property type="entry name" value="S4"/>
    <property type="match status" value="1"/>
</dbReference>
<evidence type="ECO:0000256" key="3">
    <source>
        <dbReference type="PROSITE-ProRule" id="PRU00182"/>
    </source>
</evidence>
<keyword evidence="2" id="KW-0413">Isomerase</keyword>
<dbReference type="Gene3D" id="3.10.290.10">
    <property type="entry name" value="RNA-binding S4 domain"/>
    <property type="match status" value="1"/>
</dbReference>
<dbReference type="InterPro" id="IPR002942">
    <property type="entry name" value="S4_RNA-bd"/>
</dbReference>
<dbReference type="SUPFAM" id="SSF55174">
    <property type="entry name" value="Alpha-L RNA-binding motif"/>
    <property type="match status" value="1"/>
</dbReference>
<comment type="caution">
    <text evidence="5">The sequence shown here is derived from an EMBL/GenBank/DDBJ whole genome shotgun (WGS) entry which is preliminary data.</text>
</comment>
<dbReference type="InterPro" id="IPR050188">
    <property type="entry name" value="RluA_PseudoU_synthase"/>
</dbReference>
<dbReference type="Proteomes" id="UP000572953">
    <property type="component" value="Unassembled WGS sequence"/>
</dbReference>
<accession>A0A845S966</accession>
<dbReference type="PROSITE" id="PS50889">
    <property type="entry name" value="S4"/>
    <property type="match status" value="1"/>
</dbReference>
<evidence type="ECO:0000313" key="6">
    <source>
        <dbReference type="Proteomes" id="UP000572953"/>
    </source>
</evidence>
<dbReference type="PROSITE" id="PS01129">
    <property type="entry name" value="PSI_RLU"/>
    <property type="match status" value="1"/>
</dbReference>
<dbReference type="InterPro" id="IPR006224">
    <property type="entry name" value="PsdUridine_synth_RluA-like_CS"/>
</dbReference>